<dbReference type="OrthoDB" id="9808813at2"/>
<evidence type="ECO:0000256" key="10">
    <source>
        <dbReference type="ARBA" id="ARBA00022842"/>
    </source>
</evidence>
<evidence type="ECO:0000256" key="2">
    <source>
        <dbReference type="ARBA" id="ARBA00010945"/>
    </source>
</evidence>
<dbReference type="Gene3D" id="1.10.150.20">
    <property type="entry name" value="5' to 3' exonuclease, C-terminal subdomain"/>
    <property type="match status" value="1"/>
</dbReference>
<keyword evidence="10 15" id="KW-0460">Magnesium</keyword>
<comment type="subunit">
    <text evidence="15">Monomer.</text>
</comment>
<dbReference type="InterPro" id="IPR022880">
    <property type="entry name" value="DNApol_IV"/>
</dbReference>
<dbReference type="SUPFAM" id="SSF100879">
    <property type="entry name" value="Lesion bypass DNA polymerase (Y-family), little finger domain"/>
    <property type="match status" value="1"/>
</dbReference>
<keyword evidence="11 15" id="KW-0239">DNA-directed DNA polymerase</keyword>
<dbReference type="Gene3D" id="3.30.1490.100">
    <property type="entry name" value="DNA polymerase, Y-family, little finger domain"/>
    <property type="match status" value="1"/>
</dbReference>
<comment type="function">
    <text evidence="15">Poorly processive, error-prone DNA polymerase involved in untargeted mutagenesis. Copies undamaged DNA at stalled replication forks, which arise in vivo from mismatched or misaligned primer ends. These misaligned primers can be extended by PolIV. Exhibits no 3'-5' exonuclease (proofreading) activity. May be involved in translesional synthesis, in conjunction with the beta clamp from PolIII.</text>
</comment>
<comment type="similarity">
    <text evidence="2 15">Belongs to the DNA polymerase type-Y family.</text>
</comment>
<keyword evidence="6 15" id="KW-0548">Nucleotidyltransferase</keyword>
<feature type="binding site" evidence="15">
    <location>
        <position position="8"/>
    </location>
    <ligand>
        <name>Mg(2+)</name>
        <dbReference type="ChEBI" id="CHEBI:18420"/>
    </ligand>
</feature>
<dbReference type="AlphaFoldDB" id="A0A3M8D2N8"/>
<dbReference type="EMBL" id="RHHQ01000020">
    <property type="protein sequence ID" value="RNB82344.1"/>
    <property type="molecule type" value="Genomic_DNA"/>
</dbReference>
<dbReference type="FunFam" id="3.40.1170.60:FF:000001">
    <property type="entry name" value="DNA polymerase IV"/>
    <property type="match status" value="1"/>
</dbReference>
<evidence type="ECO:0000313" key="17">
    <source>
        <dbReference type="EMBL" id="RNB82344.1"/>
    </source>
</evidence>
<evidence type="ECO:0000256" key="11">
    <source>
        <dbReference type="ARBA" id="ARBA00022932"/>
    </source>
</evidence>
<dbReference type="Pfam" id="PF00817">
    <property type="entry name" value="IMS"/>
    <property type="match status" value="1"/>
</dbReference>
<dbReference type="InterPro" id="IPR050116">
    <property type="entry name" value="DNA_polymerase-Y"/>
</dbReference>
<evidence type="ECO:0000256" key="1">
    <source>
        <dbReference type="ARBA" id="ARBA00004496"/>
    </source>
</evidence>
<evidence type="ECO:0000256" key="4">
    <source>
        <dbReference type="ARBA" id="ARBA00022490"/>
    </source>
</evidence>
<comment type="subcellular location">
    <subcellularLocation>
        <location evidence="1 15">Cytoplasm</location>
    </subcellularLocation>
</comment>
<feature type="domain" description="UmuC" evidence="16">
    <location>
        <begin position="4"/>
        <end position="180"/>
    </location>
</feature>
<dbReference type="GO" id="GO:0042276">
    <property type="term" value="P:error-prone translesion synthesis"/>
    <property type="evidence" value="ECO:0007669"/>
    <property type="project" value="TreeGrafter"/>
</dbReference>
<dbReference type="InterPro" id="IPR017961">
    <property type="entry name" value="DNA_pol_Y-fam_little_finger"/>
</dbReference>
<dbReference type="InterPro" id="IPR001126">
    <property type="entry name" value="UmuC"/>
</dbReference>
<keyword evidence="5 15" id="KW-0808">Transferase</keyword>
<dbReference type="Pfam" id="PF21999">
    <property type="entry name" value="IMS_HHH_1"/>
    <property type="match status" value="1"/>
</dbReference>
<evidence type="ECO:0000256" key="12">
    <source>
        <dbReference type="ARBA" id="ARBA00023125"/>
    </source>
</evidence>
<keyword evidence="4 15" id="KW-0963">Cytoplasm</keyword>
<dbReference type="EC" id="2.7.7.7" evidence="15"/>
<proteinExistence type="inferred from homology"/>
<evidence type="ECO:0000259" key="16">
    <source>
        <dbReference type="PROSITE" id="PS50173"/>
    </source>
</evidence>
<dbReference type="SUPFAM" id="SSF56672">
    <property type="entry name" value="DNA/RNA polymerases"/>
    <property type="match status" value="1"/>
</dbReference>
<dbReference type="InterPro" id="IPR043502">
    <property type="entry name" value="DNA/RNA_pol_sf"/>
</dbReference>
<keyword evidence="13 15" id="KW-0234">DNA repair</keyword>
<evidence type="ECO:0000256" key="8">
    <source>
        <dbReference type="ARBA" id="ARBA00022723"/>
    </source>
</evidence>
<dbReference type="GO" id="GO:0006261">
    <property type="term" value="P:DNA-templated DNA replication"/>
    <property type="evidence" value="ECO:0007669"/>
    <property type="project" value="UniProtKB-UniRule"/>
</dbReference>
<sequence length="355" mass="40408">MKKFLHLDIDAFFASVEQLDNPQLRGKPVIVGGRDNRGVVATCSYEARKFGVRSAMPIALAKKKCPNGIYLPVRYARYEEKSAEIQAVYKEYSPLYQTVGLDEAYLEVTHYADAVPIAKEIKRRIQAECGLTCSIGLSYNMSLAKIASDLKKPDSFVIIRPDESKEVLRGLSIGAIHGIGKKSQEMLEKRGITTVEQFWELSLDEVVKLFGKYGQSLYDRVRGVDNREIVMDRSIKSISRETTLSFDLFEKEQILQVAADLLVELEEDLHNQLPDHDAQTLTLKIKYSDFTNRSKQRKRQSQEGWRGLLEELLDEVDVTNGVRLVGVGFSAFVDRNEQKAEQVRYEQLSLFPFLK</sequence>
<dbReference type="Proteomes" id="UP000271031">
    <property type="component" value="Unassembled WGS sequence"/>
</dbReference>
<dbReference type="GO" id="GO:0003684">
    <property type="term" value="F:damaged DNA binding"/>
    <property type="evidence" value="ECO:0007669"/>
    <property type="project" value="InterPro"/>
</dbReference>
<dbReference type="NCBIfam" id="NF002677">
    <property type="entry name" value="PRK02406.1"/>
    <property type="match status" value="1"/>
</dbReference>
<keyword evidence="12 15" id="KW-0238">DNA-binding</keyword>
<dbReference type="GO" id="GO:0000287">
    <property type="term" value="F:magnesium ion binding"/>
    <property type="evidence" value="ECO:0007669"/>
    <property type="project" value="UniProtKB-UniRule"/>
</dbReference>
<dbReference type="InterPro" id="IPR043128">
    <property type="entry name" value="Rev_trsase/Diguanyl_cyclase"/>
</dbReference>
<keyword evidence="8 15" id="KW-0479">Metal-binding</keyword>
<evidence type="ECO:0000256" key="6">
    <source>
        <dbReference type="ARBA" id="ARBA00022695"/>
    </source>
</evidence>
<dbReference type="PANTHER" id="PTHR11076">
    <property type="entry name" value="DNA REPAIR POLYMERASE UMUC / TRANSFERASE FAMILY MEMBER"/>
    <property type="match status" value="1"/>
</dbReference>
<dbReference type="GO" id="GO:0009432">
    <property type="term" value="P:SOS response"/>
    <property type="evidence" value="ECO:0007669"/>
    <property type="project" value="TreeGrafter"/>
</dbReference>
<dbReference type="NCBIfam" id="NF010731">
    <property type="entry name" value="PRK14133.1"/>
    <property type="match status" value="1"/>
</dbReference>
<comment type="cofactor">
    <cofactor evidence="15">
        <name>Mg(2+)</name>
        <dbReference type="ChEBI" id="CHEBI:18420"/>
    </cofactor>
    <text evidence="15">Binds 2 magnesium ions per subunit.</text>
</comment>
<dbReference type="GO" id="GO:0006281">
    <property type="term" value="P:DNA repair"/>
    <property type="evidence" value="ECO:0007669"/>
    <property type="project" value="UniProtKB-UniRule"/>
</dbReference>
<dbReference type="Gene3D" id="3.40.1170.60">
    <property type="match status" value="1"/>
</dbReference>
<dbReference type="Gene3D" id="3.30.70.270">
    <property type="match status" value="1"/>
</dbReference>
<dbReference type="InterPro" id="IPR036775">
    <property type="entry name" value="DNA_pol_Y-fam_lit_finger_sf"/>
</dbReference>
<feature type="binding site" evidence="15">
    <location>
        <position position="102"/>
    </location>
    <ligand>
        <name>Mg(2+)</name>
        <dbReference type="ChEBI" id="CHEBI:18420"/>
    </ligand>
</feature>
<name>A0A3M8D2N8_9BACL</name>
<keyword evidence="3 15" id="KW-0515">Mutator protein</keyword>
<evidence type="ECO:0000256" key="14">
    <source>
        <dbReference type="ARBA" id="ARBA00049244"/>
    </source>
</evidence>
<evidence type="ECO:0000256" key="15">
    <source>
        <dbReference type="HAMAP-Rule" id="MF_01113"/>
    </source>
</evidence>
<comment type="catalytic activity">
    <reaction evidence="14 15">
        <text>DNA(n) + a 2'-deoxyribonucleoside 5'-triphosphate = DNA(n+1) + diphosphate</text>
        <dbReference type="Rhea" id="RHEA:22508"/>
        <dbReference type="Rhea" id="RHEA-COMP:17339"/>
        <dbReference type="Rhea" id="RHEA-COMP:17340"/>
        <dbReference type="ChEBI" id="CHEBI:33019"/>
        <dbReference type="ChEBI" id="CHEBI:61560"/>
        <dbReference type="ChEBI" id="CHEBI:173112"/>
        <dbReference type="EC" id="2.7.7.7"/>
    </reaction>
</comment>
<dbReference type="InterPro" id="IPR053848">
    <property type="entry name" value="IMS_HHH_1"/>
</dbReference>
<feature type="site" description="Substrate discrimination" evidence="15">
    <location>
        <position position="13"/>
    </location>
</feature>
<gene>
    <name evidence="15" type="primary">dinB</name>
    <name evidence="17" type="ORF">EDM56_23760</name>
</gene>
<evidence type="ECO:0000256" key="7">
    <source>
        <dbReference type="ARBA" id="ARBA00022705"/>
    </source>
</evidence>
<reference evidence="17 18" key="1">
    <citation type="submission" date="2018-10" db="EMBL/GenBank/DDBJ databases">
        <title>Phylogenomics of Brevibacillus.</title>
        <authorList>
            <person name="Dunlap C."/>
        </authorList>
    </citation>
    <scope>NUCLEOTIDE SEQUENCE [LARGE SCALE GENOMIC DNA]</scope>
    <source>
        <strain evidence="17 18">JCM 15716</strain>
    </source>
</reference>
<evidence type="ECO:0000256" key="5">
    <source>
        <dbReference type="ARBA" id="ARBA00022679"/>
    </source>
</evidence>
<evidence type="ECO:0000313" key="18">
    <source>
        <dbReference type="Proteomes" id="UP000271031"/>
    </source>
</evidence>
<dbReference type="HAMAP" id="MF_01113">
    <property type="entry name" value="DNApol_IV"/>
    <property type="match status" value="1"/>
</dbReference>
<dbReference type="RefSeq" id="WP_122920422.1">
    <property type="nucleotide sequence ID" value="NZ_RHHQ01000020.1"/>
</dbReference>
<accession>A0A3M8D2N8</accession>
<dbReference type="PROSITE" id="PS50173">
    <property type="entry name" value="UMUC"/>
    <property type="match status" value="1"/>
</dbReference>
<feature type="active site" evidence="15">
    <location>
        <position position="103"/>
    </location>
</feature>
<dbReference type="CDD" id="cd03586">
    <property type="entry name" value="PolY_Pol_IV_kappa"/>
    <property type="match status" value="1"/>
</dbReference>
<keyword evidence="7 15" id="KW-0235">DNA replication</keyword>
<organism evidence="17 18">
    <name type="scientific">Brevibacillus fluminis</name>
    <dbReference type="NCBI Taxonomy" id="511487"/>
    <lineage>
        <taxon>Bacteria</taxon>
        <taxon>Bacillati</taxon>
        <taxon>Bacillota</taxon>
        <taxon>Bacilli</taxon>
        <taxon>Bacillales</taxon>
        <taxon>Paenibacillaceae</taxon>
        <taxon>Brevibacillus</taxon>
    </lineage>
</organism>
<comment type="caution">
    <text evidence="17">The sequence shown here is derived from an EMBL/GenBank/DDBJ whole genome shotgun (WGS) entry which is preliminary data.</text>
</comment>
<dbReference type="GO" id="GO:0005829">
    <property type="term" value="C:cytosol"/>
    <property type="evidence" value="ECO:0007669"/>
    <property type="project" value="TreeGrafter"/>
</dbReference>
<evidence type="ECO:0000256" key="9">
    <source>
        <dbReference type="ARBA" id="ARBA00022763"/>
    </source>
</evidence>
<evidence type="ECO:0000256" key="13">
    <source>
        <dbReference type="ARBA" id="ARBA00023204"/>
    </source>
</evidence>
<evidence type="ECO:0000256" key="3">
    <source>
        <dbReference type="ARBA" id="ARBA00022457"/>
    </source>
</evidence>
<dbReference type="PANTHER" id="PTHR11076:SF33">
    <property type="entry name" value="DNA POLYMERASE KAPPA"/>
    <property type="match status" value="1"/>
</dbReference>
<protein>
    <recommendedName>
        <fullName evidence="15">DNA polymerase IV</fullName>
        <shortName evidence="15">Pol IV</shortName>
        <ecNumber evidence="15">2.7.7.7</ecNumber>
    </recommendedName>
</protein>
<dbReference type="GO" id="GO:0003887">
    <property type="term" value="F:DNA-directed DNA polymerase activity"/>
    <property type="evidence" value="ECO:0007669"/>
    <property type="project" value="UniProtKB-UniRule"/>
</dbReference>
<keyword evidence="9 15" id="KW-0227">DNA damage</keyword>
<dbReference type="Pfam" id="PF11799">
    <property type="entry name" value="IMS_C"/>
    <property type="match status" value="1"/>
</dbReference>
<keyword evidence="18" id="KW-1185">Reference proteome</keyword>